<sequence>MGGCKRKTFLKNAGVPTFLGVTSSFLNLRLIKSYFGSERQNKETKRRVVWV</sequence>
<evidence type="ECO:0000313" key="1">
    <source>
        <dbReference type="EMBL" id="EMY78302.1"/>
    </source>
</evidence>
<name>N1WM33_9LEPT</name>
<dbReference type="Proteomes" id="UP000012313">
    <property type="component" value="Unassembled WGS sequence"/>
</dbReference>
<comment type="caution">
    <text evidence="1">The sequence shown here is derived from an EMBL/GenBank/DDBJ whole genome shotgun (WGS) entry which is preliminary data.</text>
</comment>
<protein>
    <submittedName>
        <fullName evidence="1">Uncharacterized protein</fullName>
    </submittedName>
</protein>
<reference evidence="1" key="1">
    <citation type="submission" date="2013-03" db="EMBL/GenBank/DDBJ databases">
        <authorList>
            <person name="Harkins D.M."/>
            <person name="Durkin A.S."/>
            <person name="Brinkac L.M."/>
            <person name="Haft D.H."/>
            <person name="Selengut J.D."/>
            <person name="Sanka R."/>
            <person name="DePew J."/>
            <person name="Purushe J."/>
            <person name="Hartskeerl R.A."/>
            <person name="Ahmed A."/>
            <person name="van der Linden H."/>
            <person name="Goris M.G.A."/>
            <person name="Vinetz J.M."/>
            <person name="Sutton G.G."/>
            <person name="Nierman W.C."/>
            <person name="Fouts D.E."/>
        </authorList>
    </citation>
    <scope>NUCLEOTIDE SEQUENCE [LARGE SCALE GENOMIC DNA]</scope>
    <source>
        <strain evidence="1">ICFT</strain>
    </source>
</reference>
<gene>
    <name evidence="1" type="ORF">LEP1GSC060_0700</name>
</gene>
<organism evidence="1 2">
    <name type="scientific">Leptospira weilii serovar Ranarum str. ICFT</name>
    <dbReference type="NCBI Taxonomy" id="1218598"/>
    <lineage>
        <taxon>Bacteria</taxon>
        <taxon>Pseudomonadati</taxon>
        <taxon>Spirochaetota</taxon>
        <taxon>Spirochaetia</taxon>
        <taxon>Leptospirales</taxon>
        <taxon>Leptospiraceae</taxon>
        <taxon>Leptospira</taxon>
    </lineage>
</organism>
<dbReference type="AlphaFoldDB" id="N1WM33"/>
<dbReference type="EMBL" id="AOHC02000023">
    <property type="protein sequence ID" value="EMY78302.1"/>
    <property type="molecule type" value="Genomic_DNA"/>
</dbReference>
<keyword evidence="2" id="KW-1185">Reference proteome</keyword>
<proteinExistence type="predicted"/>
<accession>N1WM33</accession>
<evidence type="ECO:0000313" key="2">
    <source>
        <dbReference type="Proteomes" id="UP000012313"/>
    </source>
</evidence>